<dbReference type="RefSeq" id="WP_271173314.1">
    <property type="nucleotide sequence ID" value="NZ_BSEJ01000007.1"/>
</dbReference>
<gene>
    <name evidence="2" type="ORF">GCM10017576_17340</name>
</gene>
<proteinExistence type="predicted"/>
<dbReference type="InterPro" id="IPR002213">
    <property type="entry name" value="UDP_glucos_trans"/>
</dbReference>
<dbReference type="Gene3D" id="3.40.50.2000">
    <property type="entry name" value="Glycogen Phosphorylase B"/>
    <property type="match status" value="2"/>
</dbReference>
<keyword evidence="3" id="KW-1185">Reference proteome</keyword>
<dbReference type="GO" id="GO:0016758">
    <property type="term" value="F:hexosyltransferase activity"/>
    <property type="evidence" value="ECO:0007669"/>
    <property type="project" value="UniProtKB-ARBA"/>
</dbReference>
<keyword evidence="2" id="KW-0808">Transferase</keyword>
<dbReference type="AlphaFoldDB" id="A0A9W6H3S4"/>
<dbReference type="CDD" id="cd03784">
    <property type="entry name" value="GT1_Gtf-like"/>
    <property type="match status" value="1"/>
</dbReference>
<feature type="domain" description="Erythromycin biosynthesis protein CIII-like C-terminal" evidence="1">
    <location>
        <begin position="222"/>
        <end position="362"/>
    </location>
</feature>
<dbReference type="Proteomes" id="UP001142462">
    <property type="component" value="Unassembled WGS sequence"/>
</dbReference>
<dbReference type="GO" id="GO:0008194">
    <property type="term" value="F:UDP-glycosyltransferase activity"/>
    <property type="evidence" value="ECO:0007669"/>
    <property type="project" value="InterPro"/>
</dbReference>
<name>A0A9W6H3S4_9MICO</name>
<reference evidence="2" key="2">
    <citation type="submission" date="2023-01" db="EMBL/GenBank/DDBJ databases">
        <authorList>
            <person name="Sun Q."/>
            <person name="Evtushenko L."/>
        </authorList>
    </citation>
    <scope>NUCLEOTIDE SEQUENCE</scope>
    <source>
        <strain evidence="2">VKM Ac-1020</strain>
    </source>
</reference>
<dbReference type="EMBL" id="BSEJ01000007">
    <property type="protein sequence ID" value="GLJ61604.1"/>
    <property type="molecule type" value="Genomic_DNA"/>
</dbReference>
<dbReference type="InterPro" id="IPR010610">
    <property type="entry name" value="EryCIII-like_C"/>
</dbReference>
<dbReference type="PANTHER" id="PTHR48050:SF13">
    <property type="entry name" value="STEROL 3-BETA-GLUCOSYLTRANSFERASE UGT80A2"/>
    <property type="match status" value="1"/>
</dbReference>
<dbReference type="PANTHER" id="PTHR48050">
    <property type="entry name" value="STEROL 3-BETA-GLUCOSYLTRANSFERASE"/>
    <property type="match status" value="1"/>
</dbReference>
<comment type="caution">
    <text evidence="2">The sequence shown here is derived from an EMBL/GenBank/DDBJ whole genome shotgun (WGS) entry which is preliminary data.</text>
</comment>
<sequence>MRVLCSFVGGAGHLLPQLPLLRAFAAAGGELTLVGRVSATRAAPDGVFERVVSTQDRRARRATEIGPLGRVDRDAEIAVVADHFAGAAARRSAERVAPLLPGTDLLVCDELDFGAMAAAQGAGIPVVVVAVLASGALVRGDRIRAQLDALGGALGLSDAIRWQGDAFVVPFAPSLRDPGHPAPPHTLWLSPDAGASPDPDGSVVATLGTEFNTECGDLFERILAALADLGRPSVLAIGSDLDPARFGPQPGHVQVRRYVDLPALAARASAVIHHGGSGMLVASVLGGAPQVVLPMGADQPFNADRVSALGLGTVLDVHSATPSAIRDSAAALLADSDARMRVGAVREELLGLPSPADVAEEILRGLL</sequence>
<evidence type="ECO:0000313" key="3">
    <source>
        <dbReference type="Proteomes" id="UP001142462"/>
    </source>
</evidence>
<protein>
    <submittedName>
        <fullName evidence="2">Glycosyl transferase</fullName>
    </submittedName>
</protein>
<accession>A0A9W6H3S4</accession>
<organism evidence="2 3">
    <name type="scientific">Microbacterium barkeri</name>
    <dbReference type="NCBI Taxonomy" id="33917"/>
    <lineage>
        <taxon>Bacteria</taxon>
        <taxon>Bacillati</taxon>
        <taxon>Actinomycetota</taxon>
        <taxon>Actinomycetes</taxon>
        <taxon>Micrococcales</taxon>
        <taxon>Microbacteriaceae</taxon>
        <taxon>Microbacterium</taxon>
    </lineage>
</organism>
<dbReference type="GO" id="GO:0017000">
    <property type="term" value="P:antibiotic biosynthetic process"/>
    <property type="evidence" value="ECO:0007669"/>
    <property type="project" value="UniProtKB-ARBA"/>
</dbReference>
<evidence type="ECO:0000313" key="2">
    <source>
        <dbReference type="EMBL" id="GLJ61604.1"/>
    </source>
</evidence>
<evidence type="ECO:0000259" key="1">
    <source>
        <dbReference type="Pfam" id="PF06722"/>
    </source>
</evidence>
<reference evidence="2" key="1">
    <citation type="journal article" date="2014" name="Int. J. Syst. Evol. Microbiol.">
        <title>Complete genome sequence of Corynebacterium casei LMG S-19264T (=DSM 44701T), isolated from a smear-ripened cheese.</title>
        <authorList>
            <consortium name="US DOE Joint Genome Institute (JGI-PGF)"/>
            <person name="Walter F."/>
            <person name="Albersmeier A."/>
            <person name="Kalinowski J."/>
            <person name="Ruckert C."/>
        </authorList>
    </citation>
    <scope>NUCLEOTIDE SEQUENCE</scope>
    <source>
        <strain evidence="2">VKM Ac-1020</strain>
    </source>
</reference>
<dbReference type="InterPro" id="IPR050426">
    <property type="entry name" value="Glycosyltransferase_28"/>
</dbReference>
<dbReference type="SUPFAM" id="SSF53756">
    <property type="entry name" value="UDP-Glycosyltransferase/glycogen phosphorylase"/>
    <property type="match status" value="1"/>
</dbReference>
<dbReference type="Pfam" id="PF06722">
    <property type="entry name" value="EryCIII-like_C"/>
    <property type="match status" value="1"/>
</dbReference>